<dbReference type="GeneID" id="7828832"/>
<dbReference type="PANTHER" id="PTHR21136:SF168">
    <property type="entry name" value="VESICLE-ASSOCIATED MEMBRANE PROTEIN 9"/>
    <property type="match status" value="1"/>
</dbReference>
<evidence type="ECO:0000256" key="1">
    <source>
        <dbReference type="ARBA" id="ARBA00008025"/>
    </source>
</evidence>
<evidence type="ECO:0000256" key="4">
    <source>
        <dbReference type="PROSITE-ProRule" id="PRU00290"/>
    </source>
</evidence>
<protein>
    <submittedName>
        <fullName evidence="9">Synaptobrevin</fullName>
    </submittedName>
</protein>
<organism evidence="9 10">
    <name type="scientific">Tetrahymena thermophila (strain SB210)</name>
    <dbReference type="NCBI Taxonomy" id="312017"/>
    <lineage>
        <taxon>Eukaryota</taxon>
        <taxon>Sar</taxon>
        <taxon>Alveolata</taxon>
        <taxon>Ciliophora</taxon>
        <taxon>Intramacronucleata</taxon>
        <taxon>Oligohymenophorea</taxon>
        <taxon>Hymenostomatida</taxon>
        <taxon>Tetrahymenina</taxon>
        <taxon>Tetrahymenidae</taxon>
        <taxon>Tetrahymena</taxon>
    </lineage>
</organism>
<name>I7MLA9_TETTS</name>
<dbReference type="Pfam" id="PF00957">
    <property type="entry name" value="Synaptobrevin"/>
    <property type="match status" value="1"/>
</dbReference>
<gene>
    <name evidence="9" type="ORF">TTHERM_00152090</name>
</gene>
<feature type="transmembrane region" description="Helical" evidence="6">
    <location>
        <begin position="193"/>
        <end position="212"/>
    </location>
</feature>
<dbReference type="Gene3D" id="1.20.5.110">
    <property type="match status" value="1"/>
</dbReference>
<evidence type="ECO:0000259" key="7">
    <source>
        <dbReference type="PROSITE" id="PS50859"/>
    </source>
</evidence>
<dbReference type="InterPro" id="IPR011012">
    <property type="entry name" value="Longin-like_dom_sf"/>
</dbReference>
<feature type="domain" description="Longin" evidence="7">
    <location>
        <begin position="6"/>
        <end position="89"/>
    </location>
</feature>
<evidence type="ECO:0000256" key="3">
    <source>
        <dbReference type="ARBA" id="ARBA00046280"/>
    </source>
</evidence>
<dbReference type="RefSeq" id="XP_001021741.2">
    <property type="nucleotide sequence ID" value="XM_001021741.2"/>
</dbReference>
<reference evidence="10" key="1">
    <citation type="journal article" date="2006" name="PLoS Biol.">
        <title>Macronuclear genome sequence of the ciliate Tetrahymena thermophila, a model eukaryote.</title>
        <authorList>
            <person name="Eisen J.A."/>
            <person name="Coyne R.S."/>
            <person name="Wu M."/>
            <person name="Wu D."/>
            <person name="Thiagarajan M."/>
            <person name="Wortman J.R."/>
            <person name="Badger J.H."/>
            <person name="Ren Q."/>
            <person name="Amedeo P."/>
            <person name="Jones K.M."/>
            <person name="Tallon L.J."/>
            <person name="Delcher A.L."/>
            <person name="Salzberg S.L."/>
            <person name="Silva J.C."/>
            <person name="Haas B.J."/>
            <person name="Majoros W.H."/>
            <person name="Farzad M."/>
            <person name="Carlton J.M."/>
            <person name="Smith R.K. Jr."/>
            <person name="Garg J."/>
            <person name="Pearlman R.E."/>
            <person name="Karrer K.M."/>
            <person name="Sun L."/>
            <person name="Manning G."/>
            <person name="Elde N.C."/>
            <person name="Turkewitz A.P."/>
            <person name="Asai D.J."/>
            <person name="Wilkes D.E."/>
            <person name="Wang Y."/>
            <person name="Cai H."/>
            <person name="Collins K."/>
            <person name="Stewart B.A."/>
            <person name="Lee S.R."/>
            <person name="Wilamowska K."/>
            <person name="Weinberg Z."/>
            <person name="Ruzzo W.L."/>
            <person name="Wloga D."/>
            <person name="Gaertig J."/>
            <person name="Frankel J."/>
            <person name="Tsao C.-C."/>
            <person name="Gorovsky M.A."/>
            <person name="Keeling P.J."/>
            <person name="Waller R.F."/>
            <person name="Patron N.J."/>
            <person name="Cherry J.M."/>
            <person name="Stover N.A."/>
            <person name="Krieger C.J."/>
            <person name="del Toro C."/>
            <person name="Ryder H.F."/>
            <person name="Williamson S.C."/>
            <person name="Barbeau R.A."/>
            <person name="Hamilton E.P."/>
            <person name="Orias E."/>
        </authorList>
    </citation>
    <scope>NUCLEOTIDE SEQUENCE [LARGE SCALE GENOMIC DNA]</scope>
    <source>
        <strain evidence="10">SB210</strain>
    </source>
</reference>
<proteinExistence type="inferred from homology"/>
<dbReference type="SMART" id="SM01270">
    <property type="entry name" value="Longin"/>
    <property type="match status" value="1"/>
</dbReference>
<evidence type="ECO:0000256" key="5">
    <source>
        <dbReference type="SAM" id="Coils"/>
    </source>
</evidence>
<dbReference type="GO" id="GO:0012505">
    <property type="term" value="C:endomembrane system"/>
    <property type="evidence" value="ECO:0007669"/>
    <property type="project" value="UniProtKB-SubCell"/>
</dbReference>
<dbReference type="InterPro" id="IPR051097">
    <property type="entry name" value="Synaptobrevin-like_transport"/>
</dbReference>
<dbReference type="EMBL" id="GG662603">
    <property type="protein sequence ID" value="EAS01495.2"/>
    <property type="molecule type" value="Genomic_DNA"/>
</dbReference>
<dbReference type="SUPFAM" id="SSF58038">
    <property type="entry name" value="SNARE fusion complex"/>
    <property type="match status" value="1"/>
</dbReference>
<dbReference type="PANTHER" id="PTHR21136">
    <property type="entry name" value="SNARE PROTEINS"/>
    <property type="match status" value="1"/>
</dbReference>
<evidence type="ECO:0000256" key="6">
    <source>
        <dbReference type="SAM" id="Phobius"/>
    </source>
</evidence>
<dbReference type="PROSITE" id="PS50859">
    <property type="entry name" value="LONGIN"/>
    <property type="match status" value="1"/>
</dbReference>
<dbReference type="Pfam" id="PF13774">
    <property type="entry name" value="Longin"/>
    <property type="match status" value="1"/>
</dbReference>
<evidence type="ECO:0000256" key="2">
    <source>
        <dbReference type="ARBA" id="ARBA00023136"/>
    </source>
</evidence>
<dbReference type="CDD" id="cd15843">
    <property type="entry name" value="R-SNARE"/>
    <property type="match status" value="1"/>
</dbReference>
<dbReference type="SUPFAM" id="SSF64356">
    <property type="entry name" value="SNARE-like"/>
    <property type="match status" value="1"/>
</dbReference>
<dbReference type="KEGG" id="tet:TTHERM_00152090"/>
<keyword evidence="6" id="KW-1133">Transmembrane helix</keyword>
<feature type="domain" description="V-SNARE coiled-coil homology" evidence="8">
    <location>
        <begin position="130"/>
        <end position="190"/>
    </location>
</feature>
<dbReference type="InterPro" id="IPR042855">
    <property type="entry name" value="V_SNARE_CC"/>
</dbReference>
<feature type="coiled-coil region" evidence="5">
    <location>
        <begin position="111"/>
        <end position="151"/>
    </location>
</feature>
<evidence type="ECO:0000259" key="8">
    <source>
        <dbReference type="PROSITE" id="PS50892"/>
    </source>
</evidence>
<evidence type="ECO:0000313" key="10">
    <source>
        <dbReference type="Proteomes" id="UP000009168"/>
    </source>
</evidence>
<keyword evidence="2 6" id="KW-0472">Membrane</keyword>
<comment type="similarity">
    <text evidence="1">Belongs to the synaptobrevin family.</text>
</comment>
<dbReference type="OrthoDB" id="248747at2759"/>
<dbReference type="InParanoid" id="I7MLA9"/>
<accession>I7MLA9</accession>
<keyword evidence="6" id="KW-0812">Transmembrane</keyword>
<dbReference type="Gene3D" id="3.30.450.50">
    <property type="entry name" value="Longin domain"/>
    <property type="match status" value="1"/>
</dbReference>
<keyword evidence="10" id="KW-1185">Reference proteome</keyword>
<sequence>MIKYALISRGSLILADYTDQETDFAVISKKILIQQNKNQQKQLFIRDDYIFCFFGHQEQTFLCVCDNQDKFKQIAFQFLDQLKDAYIQETSYGKDVENSGKSQQAILSLMIKNLMDEYNKGETVVKQLQNLAKLEKDIEQVNEIAKQSIDKLMDRELKISNIEGKSKYLSISSNELKYNSKRLKKKMEGSNGINYYLLILIILVFFAIYKYIL</sequence>
<comment type="subcellular location">
    <subcellularLocation>
        <location evidence="3">Endomembrane system</location>
        <topology evidence="3">Single-pass type IV membrane protein</topology>
    </subcellularLocation>
</comment>
<evidence type="ECO:0000313" key="9">
    <source>
        <dbReference type="EMBL" id="EAS01495.2"/>
    </source>
</evidence>
<dbReference type="Proteomes" id="UP000009168">
    <property type="component" value="Unassembled WGS sequence"/>
</dbReference>
<dbReference type="STRING" id="312017.I7MLA9"/>
<dbReference type="InterPro" id="IPR010908">
    <property type="entry name" value="Longin_dom"/>
</dbReference>
<dbReference type="PROSITE" id="PS50892">
    <property type="entry name" value="V_SNARE"/>
    <property type="match status" value="1"/>
</dbReference>
<dbReference type="eggNOG" id="KOG0859">
    <property type="taxonomic scope" value="Eukaryota"/>
</dbReference>
<keyword evidence="4 5" id="KW-0175">Coiled coil</keyword>
<dbReference type="AlphaFoldDB" id="I7MLA9"/>